<comment type="caution">
    <text evidence="1">The sequence shown here is derived from an EMBL/GenBank/DDBJ whole genome shotgun (WGS) entry which is preliminary data.</text>
</comment>
<evidence type="ECO:0000313" key="2">
    <source>
        <dbReference type="Proteomes" id="UP001157502"/>
    </source>
</evidence>
<protein>
    <submittedName>
        <fullName evidence="1">Uncharacterized protein</fullName>
    </submittedName>
</protein>
<reference evidence="1" key="1">
    <citation type="submission" date="2021-05" db="EMBL/GenBank/DDBJ databases">
        <authorList>
            <person name="Pan Q."/>
            <person name="Jouanno E."/>
            <person name="Zahm M."/>
            <person name="Klopp C."/>
            <person name="Cabau C."/>
            <person name="Louis A."/>
            <person name="Berthelot C."/>
            <person name="Parey E."/>
            <person name="Roest Crollius H."/>
            <person name="Montfort J."/>
            <person name="Robinson-Rechavi M."/>
            <person name="Bouchez O."/>
            <person name="Lampietro C."/>
            <person name="Lopez Roques C."/>
            <person name="Donnadieu C."/>
            <person name="Postlethwait J."/>
            <person name="Bobe J."/>
            <person name="Dillon D."/>
            <person name="Chandos A."/>
            <person name="von Hippel F."/>
            <person name="Guiguen Y."/>
        </authorList>
    </citation>
    <scope>NUCLEOTIDE SEQUENCE</scope>
    <source>
        <strain evidence="1">YG-Jan2019</strain>
    </source>
</reference>
<evidence type="ECO:0000313" key="1">
    <source>
        <dbReference type="EMBL" id="KAJ8004199.1"/>
    </source>
</evidence>
<dbReference type="Proteomes" id="UP001157502">
    <property type="component" value="Chromosome 12"/>
</dbReference>
<gene>
    <name evidence="1" type="ORF">DPEC_G00156310</name>
</gene>
<organism evidence="1 2">
    <name type="scientific">Dallia pectoralis</name>
    <name type="common">Alaska blackfish</name>
    <dbReference type="NCBI Taxonomy" id="75939"/>
    <lineage>
        <taxon>Eukaryota</taxon>
        <taxon>Metazoa</taxon>
        <taxon>Chordata</taxon>
        <taxon>Craniata</taxon>
        <taxon>Vertebrata</taxon>
        <taxon>Euteleostomi</taxon>
        <taxon>Actinopterygii</taxon>
        <taxon>Neopterygii</taxon>
        <taxon>Teleostei</taxon>
        <taxon>Protacanthopterygii</taxon>
        <taxon>Esociformes</taxon>
        <taxon>Umbridae</taxon>
        <taxon>Dallia</taxon>
    </lineage>
</organism>
<accession>A0ACC2GKB8</accession>
<keyword evidence="2" id="KW-1185">Reference proteome</keyword>
<sequence>MKKQQHSLQLGHSPNQPPPTLPKQHSLSKPPPLSFMAPPNGSSLVKQMASQFPGSTLSTNHIDISRAPLSPPAVKIKPRWQPSGGQVPQPILEFPPPPSESSLPFPPPPPHTASVTGPAPPAPPPPPVTGPVPPAPPPPPPSFITGPVPPAPPPPPPSFNTGPVPPAPPPPPPSFITGPVPPAPPPPPPSFNTGSVPPPPPLPPGNLGSPLKRSPSGSSTSSSGSFGWVGRKPPPVTPQRASSVKSDSSAEYQESRRNLLRKFAPESSTSLPYPASSSGCSPSSVAPGAPPKPGKLNFANLPPALQSKVGQVGQQCQPTSFSRPLLESSGPFFPPPPPASDLFPPPPLPSDGQNGAPKVAVVNPQPKVPPPPPGPPPQATINSSWGKSSLKKAPPPTLQRSQPPTSPPKGNGSGSQPGNFMDDLHRTLKRKSSNRQGHVSDVKPEPAVATTNDTESVLPPPPPGLLSEGNGPGYATLRRGPPPAPPKRGDLTKLTH</sequence>
<name>A0ACC2GKB8_DALPE</name>
<proteinExistence type="predicted"/>
<dbReference type="EMBL" id="CM055739">
    <property type="protein sequence ID" value="KAJ8004199.1"/>
    <property type="molecule type" value="Genomic_DNA"/>
</dbReference>